<reference evidence="3 4" key="1">
    <citation type="journal article" date="2022" name="Nat. Genet.">
        <title>Improved pea reference genome and pan-genome highlight genomic features and evolutionary characteristics.</title>
        <authorList>
            <person name="Yang T."/>
            <person name="Liu R."/>
            <person name="Luo Y."/>
            <person name="Hu S."/>
            <person name="Wang D."/>
            <person name="Wang C."/>
            <person name="Pandey M.K."/>
            <person name="Ge S."/>
            <person name="Xu Q."/>
            <person name="Li N."/>
            <person name="Li G."/>
            <person name="Huang Y."/>
            <person name="Saxena R.K."/>
            <person name="Ji Y."/>
            <person name="Li M."/>
            <person name="Yan X."/>
            <person name="He Y."/>
            <person name="Liu Y."/>
            <person name="Wang X."/>
            <person name="Xiang C."/>
            <person name="Varshney R.K."/>
            <person name="Ding H."/>
            <person name="Gao S."/>
            <person name="Zong X."/>
        </authorList>
    </citation>
    <scope>NUCLEOTIDE SEQUENCE [LARGE SCALE GENOMIC DNA]</scope>
    <source>
        <strain evidence="3 4">cv. Zhongwan 6</strain>
    </source>
</reference>
<dbReference type="Proteomes" id="UP001058974">
    <property type="component" value="Chromosome 5"/>
</dbReference>
<evidence type="ECO:0000313" key="4">
    <source>
        <dbReference type="Proteomes" id="UP001058974"/>
    </source>
</evidence>
<evidence type="ECO:0000313" key="3">
    <source>
        <dbReference type="EMBL" id="KAI5409086.1"/>
    </source>
</evidence>
<proteinExistence type="predicted"/>
<feature type="compositionally biased region" description="Low complexity" evidence="2">
    <location>
        <begin position="216"/>
        <end position="225"/>
    </location>
</feature>
<feature type="coiled-coil region" evidence="1">
    <location>
        <begin position="23"/>
        <end position="57"/>
    </location>
</feature>
<keyword evidence="4" id="KW-1185">Reference proteome</keyword>
<feature type="region of interest" description="Disordered" evidence="2">
    <location>
        <begin position="213"/>
        <end position="242"/>
    </location>
</feature>
<name>A0A9D5AIX6_PEA</name>
<accession>A0A9D5AIX6</accession>
<dbReference type="AlphaFoldDB" id="A0A9D5AIX6"/>
<keyword evidence="1" id="KW-0175">Coiled coil</keyword>
<gene>
    <name evidence="3" type="ORF">KIW84_054776</name>
</gene>
<comment type="caution">
    <text evidence="3">The sequence shown here is derived from an EMBL/GenBank/DDBJ whole genome shotgun (WGS) entry which is preliminary data.</text>
</comment>
<dbReference type="EMBL" id="JAMSHJ010000005">
    <property type="protein sequence ID" value="KAI5409086.1"/>
    <property type="molecule type" value="Genomic_DNA"/>
</dbReference>
<protein>
    <submittedName>
        <fullName evidence="3">Uncharacterized protein</fullName>
    </submittedName>
</protein>
<organism evidence="3 4">
    <name type="scientific">Pisum sativum</name>
    <name type="common">Garden pea</name>
    <name type="synonym">Lathyrus oleraceus</name>
    <dbReference type="NCBI Taxonomy" id="3888"/>
    <lineage>
        <taxon>Eukaryota</taxon>
        <taxon>Viridiplantae</taxon>
        <taxon>Streptophyta</taxon>
        <taxon>Embryophyta</taxon>
        <taxon>Tracheophyta</taxon>
        <taxon>Spermatophyta</taxon>
        <taxon>Magnoliopsida</taxon>
        <taxon>eudicotyledons</taxon>
        <taxon>Gunneridae</taxon>
        <taxon>Pentapetalae</taxon>
        <taxon>rosids</taxon>
        <taxon>fabids</taxon>
        <taxon>Fabales</taxon>
        <taxon>Fabaceae</taxon>
        <taxon>Papilionoideae</taxon>
        <taxon>50 kb inversion clade</taxon>
        <taxon>NPAAA clade</taxon>
        <taxon>Hologalegina</taxon>
        <taxon>IRL clade</taxon>
        <taxon>Fabeae</taxon>
        <taxon>Lathyrus</taxon>
    </lineage>
</organism>
<dbReference type="Gramene" id="Psat5g169760.2">
    <property type="protein sequence ID" value="Psat5g169760.2.cds"/>
    <property type="gene ID" value="Psat5g169760"/>
</dbReference>
<evidence type="ECO:0000256" key="2">
    <source>
        <dbReference type="SAM" id="MobiDB-lite"/>
    </source>
</evidence>
<dbReference type="Gramene" id="Psat05G0477600-T2">
    <property type="protein sequence ID" value="KAI5409086.1"/>
    <property type="gene ID" value="KIW84_054776"/>
</dbReference>
<sequence>MSISGLISELRDSFLKKDFDRVEEALIVREARLRAEIEEKKREIRLLNEEIDFQRIEKMSVELELKRVKELIDRGDIACAVAERGNVGVSAASGNGFDLVEESLDVKEATMTATIEDKMKEIRLLHEKLVKKEKCATAKVKDEKVDVMAEKKSLADEPSKNAGLGGSSGNWWTNSSRVVSKNFTTKLAEPAGVLKRDFASSAGYVSNVLDGLDTDSSSSSSSSSSGEFDISSFTSLKRTKLS</sequence>
<evidence type="ECO:0000256" key="1">
    <source>
        <dbReference type="SAM" id="Coils"/>
    </source>
</evidence>